<dbReference type="PRINTS" id="PR00081">
    <property type="entry name" value="GDHRDH"/>
</dbReference>
<dbReference type="PANTHER" id="PTHR44196:SF1">
    <property type="entry name" value="DEHYDROGENASE_REDUCTASE SDR FAMILY MEMBER 7B"/>
    <property type="match status" value="1"/>
</dbReference>
<dbReference type="InterPro" id="IPR020904">
    <property type="entry name" value="Sc_DH/Rdtase_CS"/>
</dbReference>
<keyword evidence="2" id="KW-0560">Oxidoreductase</keyword>
<evidence type="ECO:0000259" key="4">
    <source>
        <dbReference type="SMART" id="SM00822"/>
    </source>
</evidence>
<gene>
    <name evidence="5" type="ORF">FLA105534_02371</name>
</gene>
<accession>A0A6J4GIV7</accession>
<dbReference type="RefSeq" id="WP_173970969.1">
    <property type="nucleotide sequence ID" value="NZ_CADCSU010000090.1"/>
</dbReference>
<evidence type="ECO:0000313" key="6">
    <source>
        <dbReference type="Proteomes" id="UP000479938"/>
    </source>
</evidence>
<dbReference type="AlphaFoldDB" id="A0A6J4GIV7"/>
<feature type="domain" description="Ketoreductase" evidence="4">
    <location>
        <begin position="6"/>
        <end position="192"/>
    </location>
</feature>
<dbReference type="PRINTS" id="PR00080">
    <property type="entry name" value="SDRFAMILY"/>
</dbReference>
<evidence type="ECO:0000313" key="5">
    <source>
        <dbReference type="EMBL" id="CAA9199012.1"/>
    </source>
</evidence>
<dbReference type="InterPro" id="IPR002347">
    <property type="entry name" value="SDR_fam"/>
</dbReference>
<evidence type="ECO:0000256" key="3">
    <source>
        <dbReference type="RuleBase" id="RU000363"/>
    </source>
</evidence>
<dbReference type="Proteomes" id="UP000479938">
    <property type="component" value="Unassembled WGS sequence"/>
</dbReference>
<dbReference type="SMART" id="SM00822">
    <property type="entry name" value="PKS_KR"/>
    <property type="match status" value="1"/>
</dbReference>
<reference evidence="5 6" key="1">
    <citation type="submission" date="2020-02" db="EMBL/GenBank/DDBJ databases">
        <authorList>
            <person name="Criscuolo A."/>
        </authorList>
    </citation>
    <scope>NUCLEOTIDE SEQUENCE [LARGE SCALE GENOMIC DNA]</scope>
    <source>
        <strain evidence="5">CIP105534</strain>
    </source>
</reference>
<dbReference type="Pfam" id="PF00106">
    <property type="entry name" value="adh_short"/>
    <property type="match status" value="1"/>
</dbReference>
<sequence length="251" mass="27381">MKTSNNTILITGGGSGIGYEIAKLFSADNKVIITGRNAEKLEKAVLSLKNVTGIVSDINSDADVSKLTKHLNEDFPNLNIVINNAGLAHYFKLTDENANAFEKASEEILTNYLSIVRLTEKLLPLLQKQPEAAFVNVSSIAAFSPGYTLPGYAVSKAALHSYSQVLRVSLEKHEKRPLVKVFELMPPLVNTEFSKSIGGENGISPEQVALDLKKALETETYEIHVGATADFYKLYLSSPENALQAINANRK</sequence>
<organism evidence="5 6">
    <name type="scientific">Flavobacterium bizetiae</name>
    <dbReference type="NCBI Taxonomy" id="2704140"/>
    <lineage>
        <taxon>Bacteria</taxon>
        <taxon>Pseudomonadati</taxon>
        <taxon>Bacteroidota</taxon>
        <taxon>Flavobacteriia</taxon>
        <taxon>Flavobacteriales</taxon>
        <taxon>Flavobacteriaceae</taxon>
        <taxon>Flavobacterium</taxon>
    </lineage>
</organism>
<dbReference type="GO" id="GO:0016491">
    <property type="term" value="F:oxidoreductase activity"/>
    <property type="evidence" value="ECO:0007669"/>
    <property type="project" value="UniProtKB-KW"/>
</dbReference>
<evidence type="ECO:0000256" key="1">
    <source>
        <dbReference type="ARBA" id="ARBA00006484"/>
    </source>
</evidence>
<name>A0A6J4GIV7_9FLAO</name>
<protein>
    <recommendedName>
        <fullName evidence="4">Ketoreductase domain-containing protein</fullName>
    </recommendedName>
</protein>
<comment type="similarity">
    <text evidence="1 3">Belongs to the short-chain dehydrogenases/reductases (SDR) family.</text>
</comment>
<evidence type="ECO:0000256" key="2">
    <source>
        <dbReference type="ARBA" id="ARBA00023002"/>
    </source>
</evidence>
<keyword evidence="6" id="KW-1185">Reference proteome</keyword>
<dbReference type="PANTHER" id="PTHR44196">
    <property type="entry name" value="DEHYDROGENASE/REDUCTASE SDR FAMILY MEMBER 7B"/>
    <property type="match status" value="1"/>
</dbReference>
<dbReference type="InterPro" id="IPR036291">
    <property type="entry name" value="NAD(P)-bd_dom_sf"/>
</dbReference>
<dbReference type="GO" id="GO:0016020">
    <property type="term" value="C:membrane"/>
    <property type="evidence" value="ECO:0007669"/>
    <property type="project" value="TreeGrafter"/>
</dbReference>
<dbReference type="SUPFAM" id="SSF51735">
    <property type="entry name" value="NAD(P)-binding Rossmann-fold domains"/>
    <property type="match status" value="1"/>
</dbReference>
<dbReference type="EMBL" id="CADCSU010000090">
    <property type="protein sequence ID" value="CAA9199012.1"/>
    <property type="molecule type" value="Genomic_DNA"/>
</dbReference>
<dbReference type="Gene3D" id="3.40.50.720">
    <property type="entry name" value="NAD(P)-binding Rossmann-like Domain"/>
    <property type="match status" value="1"/>
</dbReference>
<dbReference type="InterPro" id="IPR057326">
    <property type="entry name" value="KR_dom"/>
</dbReference>
<dbReference type="PROSITE" id="PS00061">
    <property type="entry name" value="ADH_SHORT"/>
    <property type="match status" value="1"/>
</dbReference>
<proteinExistence type="inferred from homology"/>